<dbReference type="Proteomes" id="UP000007752">
    <property type="component" value="Chromosome 8"/>
</dbReference>
<reference evidence="4" key="1">
    <citation type="journal article" date="2005" name="PLoS Biol.">
        <title>The genomes of Oryza sativa: a history of duplications.</title>
        <authorList>
            <person name="Yu J."/>
            <person name="Wang J."/>
            <person name="Lin W."/>
            <person name="Li S."/>
            <person name="Li H."/>
            <person name="Zhou J."/>
            <person name="Ni P."/>
            <person name="Dong W."/>
            <person name="Hu S."/>
            <person name="Zeng C."/>
            <person name="Zhang J."/>
            <person name="Zhang Y."/>
            <person name="Li R."/>
            <person name="Xu Z."/>
            <person name="Li S."/>
            <person name="Li X."/>
            <person name="Zheng H."/>
            <person name="Cong L."/>
            <person name="Lin L."/>
            <person name="Yin J."/>
            <person name="Geng J."/>
            <person name="Li G."/>
            <person name="Shi J."/>
            <person name="Liu J."/>
            <person name="Lv H."/>
            <person name="Li J."/>
            <person name="Wang J."/>
            <person name="Deng Y."/>
            <person name="Ran L."/>
            <person name="Shi X."/>
            <person name="Wang X."/>
            <person name="Wu Q."/>
            <person name="Li C."/>
            <person name="Ren X."/>
            <person name="Wang J."/>
            <person name="Wang X."/>
            <person name="Li D."/>
            <person name="Liu D."/>
            <person name="Zhang X."/>
            <person name="Ji Z."/>
            <person name="Zhao W."/>
            <person name="Sun Y."/>
            <person name="Zhang Z."/>
            <person name="Bao J."/>
            <person name="Han Y."/>
            <person name="Dong L."/>
            <person name="Ji J."/>
            <person name="Chen P."/>
            <person name="Wu S."/>
            <person name="Liu J."/>
            <person name="Xiao Y."/>
            <person name="Bu D."/>
            <person name="Tan J."/>
            <person name="Yang L."/>
            <person name="Ye C."/>
            <person name="Zhang J."/>
            <person name="Xu J."/>
            <person name="Zhou Y."/>
            <person name="Yu Y."/>
            <person name="Zhang B."/>
            <person name="Zhuang S."/>
            <person name="Wei H."/>
            <person name="Liu B."/>
            <person name="Lei M."/>
            <person name="Yu H."/>
            <person name="Li Y."/>
            <person name="Xu H."/>
            <person name="Wei S."/>
            <person name="He X."/>
            <person name="Fang L."/>
            <person name="Zhang Z."/>
            <person name="Zhang Y."/>
            <person name="Huang X."/>
            <person name="Su Z."/>
            <person name="Tong W."/>
            <person name="Li J."/>
            <person name="Tong Z."/>
            <person name="Li S."/>
            <person name="Ye J."/>
            <person name="Wang L."/>
            <person name="Fang L."/>
            <person name="Lei T."/>
            <person name="Chen C."/>
            <person name="Chen H."/>
            <person name="Xu Z."/>
            <person name="Li H."/>
            <person name="Huang H."/>
            <person name="Zhang F."/>
            <person name="Xu H."/>
            <person name="Li N."/>
            <person name="Zhao C."/>
            <person name="Li S."/>
            <person name="Dong L."/>
            <person name="Huang Y."/>
            <person name="Li L."/>
            <person name="Xi Y."/>
            <person name="Qi Q."/>
            <person name="Li W."/>
            <person name="Zhang B."/>
            <person name="Hu W."/>
            <person name="Zhang Y."/>
            <person name="Tian X."/>
            <person name="Jiao Y."/>
            <person name="Liang X."/>
            <person name="Jin J."/>
            <person name="Gao L."/>
            <person name="Zheng W."/>
            <person name="Hao B."/>
            <person name="Liu S."/>
            <person name="Wang W."/>
            <person name="Yuan L."/>
            <person name="Cao M."/>
            <person name="McDermott J."/>
            <person name="Samudrala R."/>
            <person name="Wang J."/>
            <person name="Wong G.K."/>
            <person name="Yang H."/>
        </authorList>
    </citation>
    <scope>NUCLEOTIDE SEQUENCE [LARGE SCALE GENOMIC DNA]</scope>
</reference>
<dbReference type="InterPro" id="IPR012337">
    <property type="entry name" value="RNaseH-like_sf"/>
</dbReference>
<protein>
    <recommendedName>
        <fullName evidence="5">HAT C-terminal dimerisation domain-containing protein</fullName>
    </recommendedName>
</protein>
<proteinExistence type="predicted"/>
<organism evidence="4">
    <name type="scientific">Oryza sativa subsp. japonica</name>
    <name type="common">Rice</name>
    <dbReference type="NCBI Taxonomy" id="39947"/>
    <lineage>
        <taxon>Eukaryota</taxon>
        <taxon>Viridiplantae</taxon>
        <taxon>Streptophyta</taxon>
        <taxon>Embryophyta</taxon>
        <taxon>Tracheophyta</taxon>
        <taxon>Spermatophyta</taxon>
        <taxon>Magnoliopsida</taxon>
        <taxon>Liliopsida</taxon>
        <taxon>Poales</taxon>
        <taxon>Poaceae</taxon>
        <taxon>BOP clade</taxon>
        <taxon>Oryzoideae</taxon>
        <taxon>Oryzeae</taxon>
        <taxon>Oryzinae</taxon>
        <taxon>Oryza</taxon>
        <taxon>Oryza sativa</taxon>
    </lineage>
</organism>
<feature type="domain" description="HAT C-terminal dimerisation" evidence="3">
    <location>
        <begin position="273"/>
        <end position="341"/>
    </location>
</feature>
<evidence type="ECO:0000256" key="1">
    <source>
        <dbReference type="SAM" id="MobiDB-lite"/>
    </source>
</evidence>
<dbReference type="InterPro" id="IPR008906">
    <property type="entry name" value="HATC_C_dom"/>
</dbReference>
<dbReference type="PANTHER" id="PTHR32166">
    <property type="entry name" value="OSJNBA0013A04.12 PROTEIN"/>
    <property type="match status" value="1"/>
</dbReference>
<evidence type="ECO:0008006" key="5">
    <source>
        <dbReference type="Google" id="ProtNLM"/>
    </source>
</evidence>
<feature type="compositionally biased region" description="Acidic residues" evidence="1">
    <location>
        <begin position="35"/>
        <end position="51"/>
    </location>
</feature>
<reference evidence="4" key="2">
    <citation type="submission" date="2008-12" db="EMBL/GenBank/DDBJ databases">
        <title>Improved gene annotation of the rice (Oryza sativa) genomes.</title>
        <authorList>
            <person name="Wang J."/>
            <person name="Li R."/>
            <person name="Fan W."/>
            <person name="Huang Q."/>
            <person name="Zhang J."/>
            <person name="Zhou Y."/>
            <person name="Hu Y."/>
            <person name="Zi S."/>
            <person name="Li J."/>
            <person name="Ni P."/>
            <person name="Zheng H."/>
            <person name="Zhang Y."/>
            <person name="Zhao M."/>
            <person name="Hao Q."/>
            <person name="McDermott J."/>
            <person name="Samudrala R."/>
            <person name="Kristiansen K."/>
            <person name="Wong G.K.-S."/>
        </authorList>
    </citation>
    <scope>NUCLEOTIDE SEQUENCE</scope>
</reference>
<accession>B9G060</accession>
<dbReference type="Pfam" id="PF04937">
    <property type="entry name" value="DUF659"/>
    <property type="match status" value="1"/>
</dbReference>
<feature type="region of interest" description="Disordered" evidence="1">
    <location>
        <begin position="1"/>
        <end position="60"/>
    </location>
</feature>
<dbReference type="PANTHER" id="PTHR32166:SF123">
    <property type="entry name" value="BED-TYPE DOMAIN-CONTAINING PROTEIN"/>
    <property type="match status" value="1"/>
</dbReference>
<dbReference type="Pfam" id="PF05699">
    <property type="entry name" value="Dimer_Tnp_hAT"/>
    <property type="match status" value="1"/>
</dbReference>
<evidence type="ECO:0000259" key="2">
    <source>
        <dbReference type="Pfam" id="PF04937"/>
    </source>
</evidence>
<feature type="domain" description="DUF659" evidence="2">
    <location>
        <begin position="208"/>
        <end position="266"/>
    </location>
</feature>
<dbReference type="EMBL" id="CM000145">
    <property type="protein sequence ID" value="EEE68427.1"/>
    <property type="molecule type" value="Genomic_DNA"/>
</dbReference>
<dbReference type="InterPro" id="IPR007021">
    <property type="entry name" value="DUF659"/>
</dbReference>
<dbReference type="AlphaFoldDB" id="B9G060"/>
<dbReference type="GO" id="GO:0046983">
    <property type="term" value="F:protein dimerization activity"/>
    <property type="evidence" value="ECO:0007669"/>
    <property type="project" value="InterPro"/>
</dbReference>
<name>B9G060_ORYSJ</name>
<evidence type="ECO:0000313" key="4">
    <source>
        <dbReference type="EMBL" id="EEE68427.1"/>
    </source>
</evidence>
<sequence length="368" mass="40128">MAFGSGSKKRRRSEIAAHEDVGGADADVVVHEDDSNTNDELGADGSEEEDAGSSKKSGTVNPLYDEVTVVKAPKGKNDSGTKQWQCKHCQKKLKGSLTRIRIHLLGPPPGKKAEVARCVALLKDPIKCKALRDKVKKAEQNGDGSKSVGTRQGNPLADCFGEGKRHDADMKIVKFLCANGIPFNILRSPQFAEMVTAINKAPSGYKGPSSEKARTTLLDACKRSVEHDLAIVKSTWCTQGVSIVSDGWTDIKNKPLINVIASNSREYVQADAASMEPIEWWCSYGSETPELAEVAKRVLSQPISSSSAERIWGTYQFIHNAKRNKLNAANADKLVFIHSNLCLQSRFTESYKSGPNAMWDAHPEDSTI</sequence>
<evidence type="ECO:0000259" key="3">
    <source>
        <dbReference type="Pfam" id="PF05699"/>
    </source>
</evidence>
<dbReference type="SUPFAM" id="SSF53098">
    <property type="entry name" value="Ribonuclease H-like"/>
    <property type="match status" value="1"/>
</dbReference>
<gene>
    <name evidence="4" type="ORF">OsJ_26794</name>
</gene>